<dbReference type="EMBL" id="VFOK01000001">
    <property type="protein sequence ID" value="TQL33238.1"/>
    <property type="molecule type" value="Genomic_DNA"/>
</dbReference>
<proteinExistence type="predicted"/>
<dbReference type="GO" id="GO:0016887">
    <property type="term" value="F:ATP hydrolysis activity"/>
    <property type="evidence" value="ECO:0007669"/>
    <property type="project" value="InterPro"/>
</dbReference>
<evidence type="ECO:0000256" key="1">
    <source>
        <dbReference type="ARBA" id="ARBA00022741"/>
    </source>
</evidence>
<protein>
    <submittedName>
        <fullName evidence="4">Iron complex transport system ATP-binding protein</fullName>
    </submittedName>
</protein>
<organism evidence="4 5">
    <name type="scientific">Barrientosiimonas humi</name>
    <dbReference type="NCBI Taxonomy" id="999931"/>
    <lineage>
        <taxon>Bacteria</taxon>
        <taxon>Bacillati</taxon>
        <taxon>Actinomycetota</taxon>
        <taxon>Actinomycetes</taxon>
        <taxon>Micrococcales</taxon>
        <taxon>Dermacoccaceae</taxon>
        <taxon>Barrientosiimonas</taxon>
    </lineage>
</organism>
<dbReference type="OrthoDB" id="9789994at2"/>
<reference evidence="4 5" key="1">
    <citation type="submission" date="2019-06" db="EMBL/GenBank/DDBJ databases">
        <title>Sequencing the genomes of 1000 actinobacteria strains.</title>
        <authorList>
            <person name="Klenk H.-P."/>
        </authorList>
    </citation>
    <scope>NUCLEOTIDE SEQUENCE [LARGE SCALE GENOMIC DNA]</scope>
    <source>
        <strain evidence="4 5">DSM 24617</strain>
    </source>
</reference>
<name>A0A542XBM7_9MICO</name>
<dbReference type="Gene3D" id="3.40.50.300">
    <property type="entry name" value="P-loop containing nucleotide triphosphate hydrolases"/>
    <property type="match status" value="1"/>
</dbReference>
<comment type="caution">
    <text evidence="4">The sequence shown here is derived from an EMBL/GenBank/DDBJ whole genome shotgun (WGS) entry which is preliminary data.</text>
</comment>
<dbReference type="PANTHER" id="PTHR43158">
    <property type="entry name" value="SKFA PEPTIDE EXPORT ATP-BINDING PROTEIN SKFE"/>
    <property type="match status" value="1"/>
</dbReference>
<keyword evidence="1" id="KW-0547">Nucleotide-binding</keyword>
<keyword evidence="2 4" id="KW-0067">ATP-binding</keyword>
<evidence type="ECO:0000259" key="3">
    <source>
        <dbReference type="PROSITE" id="PS50893"/>
    </source>
</evidence>
<dbReference type="InterPro" id="IPR003439">
    <property type="entry name" value="ABC_transporter-like_ATP-bd"/>
</dbReference>
<dbReference type="InterPro" id="IPR027417">
    <property type="entry name" value="P-loop_NTPase"/>
</dbReference>
<evidence type="ECO:0000313" key="5">
    <source>
        <dbReference type="Proteomes" id="UP000318336"/>
    </source>
</evidence>
<dbReference type="SUPFAM" id="SSF52540">
    <property type="entry name" value="P-loop containing nucleoside triphosphate hydrolases"/>
    <property type="match status" value="1"/>
</dbReference>
<dbReference type="FunFam" id="3.40.50.300:FF:001031">
    <property type="entry name" value="Iron ABC transporter ATP-binding protein"/>
    <property type="match status" value="1"/>
</dbReference>
<dbReference type="Proteomes" id="UP000318336">
    <property type="component" value="Unassembled WGS sequence"/>
</dbReference>
<dbReference type="AlphaFoldDB" id="A0A542XBM7"/>
<accession>A0A542XBM7</accession>
<dbReference type="PANTHER" id="PTHR43158:SF2">
    <property type="entry name" value="SKFA PEPTIDE EXPORT ATP-BINDING PROTEIN SKFE"/>
    <property type="match status" value="1"/>
</dbReference>
<dbReference type="PROSITE" id="PS50893">
    <property type="entry name" value="ABC_TRANSPORTER_2"/>
    <property type="match status" value="1"/>
</dbReference>
<sequence>MSDVLALAGVSVVRGGRRLLDEVSWEVEEGERWVVLGPNGAGKTTLLQVAAGRLHPTSGVAGVLGEVLGAVDVFELRPRIGLASALIADRIPGGERVGDVVVTASYGVVGRWRESYDELDHERAGELLEALGAAHLVDRTFGTLSEGERKRVQIARALMTDPELMLLDEPAAGLDLGGREDLVRRLGTLALDVAAPALVLVTHHVEEIPPGFTDVLMLREGRVVAAGPLEPTLTAENLSETFGMPLVLDRHGDRWSARAERPTA</sequence>
<dbReference type="SMART" id="SM00382">
    <property type="entry name" value="AAA"/>
    <property type="match status" value="1"/>
</dbReference>
<feature type="domain" description="ABC transporter" evidence="3">
    <location>
        <begin position="5"/>
        <end position="245"/>
    </location>
</feature>
<dbReference type="RefSeq" id="WP_142005279.1">
    <property type="nucleotide sequence ID" value="NZ_CAJTBP010000001.1"/>
</dbReference>
<gene>
    <name evidence="4" type="ORF">FB554_1380</name>
</gene>
<dbReference type="GO" id="GO:0005524">
    <property type="term" value="F:ATP binding"/>
    <property type="evidence" value="ECO:0007669"/>
    <property type="project" value="UniProtKB-KW"/>
</dbReference>
<evidence type="ECO:0000313" key="4">
    <source>
        <dbReference type="EMBL" id="TQL33238.1"/>
    </source>
</evidence>
<dbReference type="Pfam" id="PF00005">
    <property type="entry name" value="ABC_tran"/>
    <property type="match status" value="1"/>
</dbReference>
<dbReference type="InterPro" id="IPR003593">
    <property type="entry name" value="AAA+_ATPase"/>
</dbReference>
<keyword evidence="5" id="KW-1185">Reference proteome</keyword>
<evidence type="ECO:0000256" key="2">
    <source>
        <dbReference type="ARBA" id="ARBA00022840"/>
    </source>
</evidence>